<dbReference type="EMBL" id="ASQP01000532">
    <property type="protein sequence ID" value="OMI33491.1"/>
    <property type="molecule type" value="Genomic_DNA"/>
</dbReference>
<keyword evidence="2" id="KW-1185">Reference proteome</keyword>
<protein>
    <submittedName>
        <fullName evidence="1">Uncharacterized protein</fullName>
    </submittedName>
</protein>
<dbReference type="Proteomes" id="UP000186168">
    <property type="component" value="Unassembled WGS sequence"/>
</dbReference>
<sequence>MTPSGPCLLQDFGHGRKLAVGAELLEDRGEALAWADGCHSGGEFQSTASDGRSLFDLSRGKVGVSEPREVEARVLCVSVVVWSEHVFQNRDGAQRSA</sequence>
<accession>A0A1R1S5B0</accession>
<comment type="caution">
    <text evidence="1">The sequence shown here is derived from an EMBL/GenBank/DDBJ whole genome shotgun (WGS) entry which is preliminary data.</text>
</comment>
<organism evidence="1 2">
    <name type="scientific">Streptomyces sparsogenes DSM 40356</name>
    <dbReference type="NCBI Taxonomy" id="1331668"/>
    <lineage>
        <taxon>Bacteria</taxon>
        <taxon>Bacillati</taxon>
        <taxon>Actinomycetota</taxon>
        <taxon>Actinomycetes</taxon>
        <taxon>Kitasatosporales</taxon>
        <taxon>Streptomycetaceae</taxon>
        <taxon>Streptomyces</taxon>
    </lineage>
</organism>
<evidence type="ECO:0000313" key="1">
    <source>
        <dbReference type="EMBL" id="OMI33491.1"/>
    </source>
</evidence>
<dbReference type="AlphaFoldDB" id="A0A1R1S5B0"/>
<evidence type="ECO:0000313" key="2">
    <source>
        <dbReference type="Proteomes" id="UP000186168"/>
    </source>
</evidence>
<name>A0A1R1S5B0_9ACTN</name>
<proteinExistence type="predicted"/>
<gene>
    <name evidence="1" type="ORF">SPAR_41239</name>
</gene>
<reference evidence="1 2" key="1">
    <citation type="submission" date="2013-05" db="EMBL/GenBank/DDBJ databases">
        <title>Genome sequence of Streptomyces sparsogenes DSM 40356.</title>
        <authorList>
            <person name="Coyne S."/>
            <person name="Seebeck F.P."/>
        </authorList>
    </citation>
    <scope>NUCLEOTIDE SEQUENCE [LARGE SCALE GENOMIC DNA]</scope>
    <source>
        <strain evidence="1 2">DSM 40356</strain>
    </source>
</reference>